<sequence length="81" mass="9316">MKILGISILMMGILIGFSLGIDLLLGFEIRTSLKSAFNPFRVMEVPEFVIIFFLVFSLVFESVRSFYQKRNVKTNNSEKHP</sequence>
<evidence type="ECO:0000313" key="3">
    <source>
        <dbReference type="Proteomes" id="UP000266016"/>
    </source>
</evidence>
<evidence type="ECO:0000313" key="2">
    <source>
        <dbReference type="EMBL" id="RID85347.1"/>
    </source>
</evidence>
<protein>
    <submittedName>
        <fullName evidence="2">Uncharacterized protein</fullName>
    </submittedName>
</protein>
<dbReference type="EMBL" id="QWVS01000018">
    <property type="protein sequence ID" value="RID85347.1"/>
    <property type="molecule type" value="Genomic_DNA"/>
</dbReference>
<dbReference type="Pfam" id="PF26310">
    <property type="entry name" value="YczF"/>
    <property type="match status" value="1"/>
</dbReference>
<evidence type="ECO:0000256" key="1">
    <source>
        <dbReference type="SAM" id="Phobius"/>
    </source>
</evidence>
<organism evidence="2 3">
    <name type="scientific">Peribacillus asahii</name>
    <dbReference type="NCBI Taxonomy" id="228899"/>
    <lineage>
        <taxon>Bacteria</taxon>
        <taxon>Bacillati</taxon>
        <taxon>Bacillota</taxon>
        <taxon>Bacilli</taxon>
        <taxon>Bacillales</taxon>
        <taxon>Bacillaceae</taxon>
        <taxon>Peribacillus</taxon>
    </lineage>
</organism>
<dbReference type="InterPro" id="IPR058725">
    <property type="entry name" value="YczF"/>
</dbReference>
<name>A0A398B6A2_9BACI</name>
<proteinExistence type="predicted"/>
<keyword evidence="3" id="KW-1185">Reference proteome</keyword>
<reference evidence="2 3" key="1">
    <citation type="submission" date="2018-08" db="EMBL/GenBank/DDBJ databases">
        <title>Bacillus jemisoniae sp. nov., Bacillus chryseoplanitiae sp. nov., Bacillus resnikiae sp. nov., and Bacillus frankliniae sp. nov., isolated from Viking spacecraft and associated surfaces.</title>
        <authorList>
            <person name="Seuylemezian A."/>
            <person name="Vaishampayan P."/>
        </authorList>
    </citation>
    <scope>NUCLEOTIDE SEQUENCE [LARGE SCALE GENOMIC DNA]</scope>
    <source>
        <strain evidence="2 3">MA001</strain>
    </source>
</reference>
<accession>A0A398B6A2</accession>
<feature type="transmembrane region" description="Helical" evidence="1">
    <location>
        <begin position="48"/>
        <end position="67"/>
    </location>
</feature>
<dbReference type="RefSeq" id="WP_119117243.1">
    <property type="nucleotide sequence ID" value="NZ_QWVS01000018.1"/>
</dbReference>
<gene>
    <name evidence="2" type="ORF">D1953_11035</name>
</gene>
<keyword evidence="1" id="KW-0812">Transmembrane</keyword>
<keyword evidence="1" id="KW-0472">Membrane</keyword>
<dbReference type="AlphaFoldDB" id="A0A398B6A2"/>
<comment type="caution">
    <text evidence="2">The sequence shown here is derived from an EMBL/GenBank/DDBJ whole genome shotgun (WGS) entry which is preliminary data.</text>
</comment>
<dbReference type="Proteomes" id="UP000266016">
    <property type="component" value="Unassembled WGS sequence"/>
</dbReference>
<feature type="transmembrane region" description="Helical" evidence="1">
    <location>
        <begin position="6"/>
        <end position="27"/>
    </location>
</feature>
<keyword evidence="1" id="KW-1133">Transmembrane helix</keyword>